<reference evidence="4" key="1">
    <citation type="submission" date="2010-05" db="EMBL/GenBank/DDBJ databases">
        <title>The genome sequence of Magnaporthe poae strain ATCC 64411.</title>
        <authorList>
            <person name="Ma L.-J."/>
            <person name="Dead R."/>
            <person name="Young S."/>
            <person name="Zeng Q."/>
            <person name="Koehrsen M."/>
            <person name="Alvarado L."/>
            <person name="Berlin A."/>
            <person name="Chapman S.B."/>
            <person name="Chen Z."/>
            <person name="Freedman E."/>
            <person name="Gellesch M."/>
            <person name="Goldberg J."/>
            <person name="Griggs A."/>
            <person name="Gujja S."/>
            <person name="Heilman E.R."/>
            <person name="Heiman D."/>
            <person name="Hepburn T."/>
            <person name="Howarth C."/>
            <person name="Jen D."/>
            <person name="Larson L."/>
            <person name="Mehta T."/>
            <person name="Neiman D."/>
            <person name="Pearson M."/>
            <person name="Roberts A."/>
            <person name="Saif S."/>
            <person name="Shea T."/>
            <person name="Shenoy N."/>
            <person name="Sisk P."/>
            <person name="Stolte C."/>
            <person name="Sykes S."/>
            <person name="Walk T."/>
            <person name="White J."/>
            <person name="Yandava C."/>
            <person name="Haas B."/>
            <person name="Nusbaum C."/>
            <person name="Birren B."/>
        </authorList>
    </citation>
    <scope>NUCLEOTIDE SEQUENCE [LARGE SCALE GENOMIC DNA]</scope>
    <source>
        <strain evidence="4">ATCC 64411 / 73-15</strain>
    </source>
</reference>
<dbReference type="VEuPathDB" id="FungiDB:MAPG_04023"/>
<reference evidence="3" key="4">
    <citation type="journal article" date="2015" name="G3 (Bethesda)">
        <title>Genome sequences of three phytopathogenic species of the Magnaporthaceae family of fungi.</title>
        <authorList>
            <person name="Okagaki L.H."/>
            <person name="Nunes C.C."/>
            <person name="Sailsbery J."/>
            <person name="Clay B."/>
            <person name="Brown D."/>
            <person name="John T."/>
            <person name="Oh Y."/>
            <person name="Young N."/>
            <person name="Fitzgerald M."/>
            <person name="Haas B.J."/>
            <person name="Zeng Q."/>
            <person name="Young S."/>
            <person name="Adiconis X."/>
            <person name="Fan L."/>
            <person name="Levin J.Z."/>
            <person name="Mitchell T.K."/>
            <person name="Okubara P.A."/>
            <person name="Farman M.L."/>
            <person name="Kohn L.M."/>
            <person name="Birren B."/>
            <person name="Ma L.-J."/>
            <person name="Dean R.A."/>
        </authorList>
    </citation>
    <scope>NUCLEOTIDE SEQUENCE</scope>
    <source>
        <strain evidence="3">ATCC 64411 / 73-15</strain>
    </source>
</reference>
<dbReference type="EMBL" id="GL876968">
    <property type="protein sequence ID" value="KLU84989.1"/>
    <property type="molecule type" value="Genomic_DNA"/>
</dbReference>
<accession>A0A0C4DVL6</accession>
<keyword evidence="4" id="KW-1185">Reference proteome</keyword>
<name>A0A0C4DVL6_MAGP6</name>
<feature type="compositionally biased region" description="Basic residues" evidence="1">
    <location>
        <begin position="29"/>
        <end position="40"/>
    </location>
</feature>
<protein>
    <submittedName>
        <fullName evidence="2 3">Uncharacterized protein</fullName>
    </submittedName>
</protein>
<dbReference type="AlphaFoldDB" id="A0A0C4DVL6"/>
<gene>
    <name evidence="2" type="ORF">MAPG_04023</name>
</gene>
<evidence type="ECO:0000256" key="1">
    <source>
        <dbReference type="SAM" id="MobiDB-lite"/>
    </source>
</evidence>
<evidence type="ECO:0000313" key="4">
    <source>
        <dbReference type="Proteomes" id="UP000011715"/>
    </source>
</evidence>
<dbReference type="Proteomes" id="UP000011715">
    <property type="component" value="Unassembled WGS sequence"/>
</dbReference>
<reference evidence="3" key="5">
    <citation type="submission" date="2015-06" db="UniProtKB">
        <authorList>
            <consortium name="EnsemblFungi"/>
        </authorList>
    </citation>
    <scope>IDENTIFICATION</scope>
    <source>
        <strain evidence="3">ATCC 64411</strain>
    </source>
</reference>
<organism evidence="3 4">
    <name type="scientific">Magnaporthiopsis poae (strain ATCC 64411 / 73-15)</name>
    <name type="common">Kentucky bluegrass fungus</name>
    <name type="synonym">Magnaporthe poae</name>
    <dbReference type="NCBI Taxonomy" id="644358"/>
    <lineage>
        <taxon>Eukaryota</taxon>
        <taxon>Fungi</taxon>
        <taxon>Dikarya</taxon>
        <taxon>Ascomycota</taxon>
        <taxon>Pezizomycotina</taxon>
        <taxon>Sordariomycetes</taxon>
        <taxon>Sordariomycetidae</taxon>
        <taxon>Magnaporthales</taxon>
        <taxon>Magnaporthaceae</taxon>
        <taxon>Magnaporthiopsis</taxon>
    </lineage>
</organism>
<reference evidence="2" key="3">
    <citation type="submission" date="2011-03" db="EMBL/GenBank/DDBJ databases">
        <title>Annotation of Magnaporthe poae ATCC 64411.</title>
        <authorList>
            <person name="Ma L.-J."/>
            <person name="Dead R."/>
            <person name="Young S.K."/>
            <person name="Zeng Q."/>
            <person name="Gargeya S."/>
            <person name="Fitzgerald M."/>
            <person name="Haas B."/>
            <person name="Abouelleil A."/>
            <person name="Alvarado L."/>
            <person name="Arachchi H.M."/>
            <person name="Berlin A."/>
            <person name="Brown A."/>
            <person name="Chapman S.B."/>
            <person name="Chen Z."/>
            <person name="Dunbar C."/>
            <person name="Freedman E."/>
            <person name="Gearin G."/>
            <person name="Gellesch M."/>
            <person name="Goldberg J."/>
            <person name="Griggs A."/>
            <person name="Gujja S."/>
            <person name="Heiman D."/>
            <person name="Howarth C."/>
            <person name="Larson L."/>
            <person name="Lui A."/>
            <person name="MacDonald P.J.P."/>
            <person name="Mehta T."/>
            <person name="Montmayeur A."/>
            <person name="Murphy C."/>
            <person name="Neiman D."/>
            <person name="Pearson M."/>
            <person name="Priest M."/>
            <person name="Roberts A."/>
            <person name="Saif S."/>
            <person name="Shea T."/>
            <person name="Shenoy N."/>
            <person name="Sisk P."/>
            <person name="Stolte C."/>
            <person name="Sykes S."/>
            <person name="Yandava C."/>
            <person name="Wortman J."/>
            <person name="Nusbaum C."/>
            <person name="Birren B."/>
        </authorList>
    </citation>
    <scope>NUCLEOTIDE SEQUENCE</scope>
    <source>
        <strain evidence="2">ATCC 64411</strain>
    </source>
</reference>
<sequence length="220" mass="24334">MIHLLKIQFLLTRTDTRPDSPADAASVRTKAKRHQPHLHARGTGLPTTSRSSRCQVTTAIPLSTSTDICRAMTTAAADQGLRINMSSRTRGTSRANCWTLARVTSGRRYGHDGGEGGVRSYVSMVSVRIVAVAVKRQMMSAGLTGTKVPPHARPDVVGLRRLRAQPHRLLGRPWQREGLPIPVEHGLAPRRLVFAGGAWKLRRFPTPKDWRQDGEQAQWT</sequence>
<dbReference type="EnsemblFungi" id="MAPG_04023T0">
    <property type="protein sequence ID" value="MAPG_04023T0"/>
    <property type="gene ID" value="MAPG_04023"/>
</dbReference>
<reference evidence="2" key="2">
    <citation type="submission" date="2010-05" db="EMBL/GenBank/DDBJ databases">
        <title>The Genome Sequence of Magnaporthe poae strain ATCC 64411.</title>
        <authorList>
            <consortium name="The Broad Institute Genome Sequencing Platform"/>
            <consortium name="Broad Institute Genome Sequencing Center for Infectious Disease"/>
            <person name="Ma L.-J."/>
            <person name="Dead R."/>
            <person name="Young S."/>
            <person name="Zeng Q."/>
            <person name="Koehrsen M."/>
            <person name="Alvarado L."/>
            <person name="Berlin A."/>
            <person name="Chapman S.B."/>
            <person name="Chen Z."/>
            <person name="Freedman E."/>
            <person name="Gellesch M."/>
            <person name="Goldberg J."/>
            <person name="Griggs A."/>
            <person name="Gujja S."/>
            <person name="Heilman E.R."/>
            <person name="Heiman D."/>
            <person name="Hepburn T."/>
            <person name="Howarth C."/>
            <person name="Jen D."/>
            <person name="Larson L."/>
            <person name="Mehta T."/>
            <person name="Neiman D."/>
            <person name="Pearson M."/>
            <person name="Roberts A."/>
            <person name="Saif S."/>
            <person name="Shea T."/>
            <person name="Shenoy N."/>
            <person name="Sisk P."/>
            <person name="Stolte C."/>
            <person name="Sykes S."/>
            <person name="Walk T."/>
            <person name="White J."/>
            <person name="Yandava C."/>
            <person name="Haas B."/>
            <person name="Nusbaum C."/>
            <person name="Birren B."/>
        </authorList>
    </citation>
    <scope>NUCLEOTIDE SEQUENCE</scope>
    <source>
        <strain evidence="2">ATCC 64411</strain>
    </source>
</reference>
<proteinExistence type="predicted"/>
<dbReference type="EMBL" id="ADBL01000947">
    <property type="status" value="NOT_ANNOTATED_CDS"/>
    <property type="molecule type" value="Genomic_DNA"/>
</dbReference>
<feature type="region of interest" description="Disordered" evidence="1">
    <location>
        <begin position="15"/>
        <end position="52"/>
    </location>
</feature>
<evidence type="ECO:0000313" key="2">
    <source>
        <dbReference type="EMBL" id="KLU84989.1"/>
    </source>
</evidence>
<evidence type="ECO:0000313" key="3">
    <source>
        <dbReference type="EnsemblFungi" id="MAPG_04023T0"/>
    </source>
</evidence>